<gene>
    <name evidence="2" type="ORF">OUZ56_001360</name>
</gene>
<keyword evidence="3" id="KW-1185">Reference proteome</keyword>
<feature type="region of interest" description="Disordered" evidence="1">
    <location>
        <begin position="1"/>
        <end position="22"/>
    </location>
</feature>
<dbReference type="Proteomes" id="UP001234178">
    <property type="component" value="Unassembled WGS sequence"/>
</dbReference>
<evidence type="ECO:0000313" key="2">
    <source>
        <dbReference type="EMBL" id="KAK4019337.1"/>
    </source>
</evidence>
<protein>
    <submittedName>
        <fullName evidence="2">Uncharacterized protein</fullName>
    </submittedName>
</protein>
<reference evidence="2 3" key="1">
    <citation type="journal article" date="2023" name="Nucleic Acids Res.">
        <title>The hologenome of Daphnia magna reveals possible DNA methylation and microbiome-mediated evolution of the host genome.</title>
        <authorList>
            <person name="Chaturvedi A."/>
            <person name="Li X."/>
            <person name="Dhandapani V."/>
            <person name="Marshall H."/>
            <person name="Kissane S."/>
            <person name="Cuenca-Cambronero M."/>
            <person name="Asole G."/>
            <person name="Calvet F."/>
            <person name="Ruiz-Romero M."/>
            <person name="Marangio P."/>
            <person name="Guigo R."/>
            <person name="Rago D."/>
            <person name="Mirbahai L."/>
            <person name="Eastwood N."/>
            <person name="Colbourne J.K."/>
            <person name="Zhou J."/>
            <person name="Mallon E."/>
            <person name="Orsini L."/>
        </authorList>
    </citation>
    <scope>NUCLEOTIDE SEQUENCE [LARGE SCALE GENOMIC DNA]</scope>
    <source>
        <strain evidence="2">LRV0_1</strain>
    </source>
</reference>
<evidence type="ECO:0000313" key="3">
    <source>
        <dbReference type="Proteomes" id="UP001234178"/>
    </source>
</evidence>
<accession>A0ABR0A2E8</accession>
<sequence length="96" mass="11432">MNQSKRDIAAEFNMQTSGKQQAIKRKLKRSSNFCRQAINDLKNTFERKPRISKRVNRNKYNGRFRRMRDEVTLVDRPIVGSRNKRQMLTKEVAEFA</sequence>
<name>A0ABR0A2E8_9CRUS</name>
<organism evidence="2 3">
    <name type="scientific">Daphnia magna</name>
    <dbReference type="NCBI Taxonomy" id="35525"/>
    <lineage>
        <taxon>Eukaryota</taxon>
        <taxon>Metazoa</taxon>
        <taxon>Ecdysozoa</taxon>
        <taxon>Arthropoda</taxon>
        <taxon>Crustacea</taxon>
        <taxon>Branchiopoda</taxon>
        <taxon>Diplostraca</taxon>
        <taxon>Cladocera</taxon>
        <taxon>Anomopoda</taxon>
        <taxon>Daphniidae</taxon>
        <taxon>Daphnia</taxon>
    </lineage>
</organism>
<proteinExistence type="predicted"/>
<evidence type="ECO:0000256" key="1">
    <source>
        <dbReference type="SAM" id="MobiDB-lite"/>
    </source>
</evidence>
<dbReference type="EMBL" id="JAOYFB010000036">
    <property type="protein sequence ID" value="KAK4019337.1"/>
    <property type="molecule type" value="Genomic_DNA"/>
</dbReference>
<comment type="caution">
    <text evidence="2">The sequence shown here is derived from an EMBL/GenBank/DDBJ whole genome shotgun (WGS) entry which is preliminary data.</text>
</comment>